<organism evidence="2 3">
    <name type="scientific">Candidatus Komeilibacteria bacterium RIFOXYC1_FULL_37_11</name>
    <dbReference type="NCBI Taxonomy" id="1798555"/>
    <lineage>
        <taxon>Bacteria</taxon>
        <taxon>Candidatus Komeiliibacteriota</taxon>
    </lineage>
</organism>
<keyword evidence="1" id="KW-0472">Membrane</keyword>
<feature type="transmembrane region" description="Helical" evidence="1">
    <location>
        <begin position="12"/>
        <end position="34"/>
    </location>
</feature>
<evidence type="ECO:0000256" key="1">
    <source>
        <dbReference type="SAM" id="Phobius"/>
    </source>
</evidence>
<accession>A0A1G2BWX0</accession>
<dbReference type="EMBL" id="MHKQ01000018">
    <property type="protein sequence ID" value="OGY93673.1"/>
    <property type="molecule type" value="Genomic_DNA"/>
</dbReference>
<evidence type="ECO:0008006" key="4">
    <source>
        <dbReference type="Google" id="ProtNLM"/>
    </source>
</evidence>
<dbReference type="PANTHER" id="PTHR36007:SF2">
    <property type="entry name" value="TRANSPORT PROTEIN-RELATED"/>
    <property type="match status" value="1"/>
</dbReference>
<gene>
    <name evidence="2" type="ORF">A2406_03835</name>
</gene>
<comment type="caution">
    <text evidence="2">The sequence shown here is derived from an EMBL/GenBank/DDBJ whole genome shotgun (WGS) entry which is preliminary data.</text>
</comment>
<dbReference type="AlphaFoldDB" id="A0A1G2BWX0"/>
<proteinExistence type="predicted"/>
<feature type="transmembrane region" description="Helical" evidence="1">
    <location>
        <begin position="95"/>
        <end position="126"/>
    </location>
</feature>
<dbReference type="Proteomes" id="UP000177626">
    <property type="component" value="Unassembled WGS sequence"/>
</dbReference>
<feature type="transmembrane region" description="Helical" evidence="1">
    <location>
        <begin position="132"/>
        <end position="156"/>
    </location>
</feature>
<keyword evidence="1" id="KW-1133">Transmembrane helix</keyword>
<evidence type="ECO:0000313" key="2">
    <source>
        <dbReference type="EMBL" id="OGY93673.1"/>
    </source>
</evidence>
<protein>
    <recommendedName>
        <fullName evidence="4">Ligand-binding protein SH3</fullName>
    </recommendedName>
</protein>
<name>A0A1G2BWX0_9BACT</name>
<keyword evidence="1" id="KW-0812">Transmembrane</keyword>
<dbReference type="PANTHER" id="PTHR36007">
    <property type="entry name" value="TRANSPORT PROTEIN-RELATED"/>
    <property type="match status" value="1"/>
</dbReference>
<reference evidence="2 3" key="1">
    <citation type="journal article" date="2016" name="Nat. Commun.">
        <title>Thousands of microbial genomes shed light on interconnected biogeochemical processes in an aquifer system.</title>
        <authorList>
            <person name="Anantharaman K."/>
            <person name="Brown C.T."/>
            <person name="Hug L.A."/>
            <person name="Sharon I."/>
            <person name="Castelle C.J."/>
            <person name="Probst A.J."/>
            <person name="Thomas B.C."/>
            <person name="Singh A."/>
            <person name="Wilkins M.J."/>
            <person name="Karaoz U."/>
            <person name="Brodie E.L."/>
            <person name="Williams K.H."/>
            <person name="Hubbard S.S."/>
            <person name="Banfield J.F."/>
        </authorList>
    </citation>
    <scope>NUCLEOTIDE SEQUENCE [LARGE SCALE GENOMIC DNA]</scope>
</reference>
<sequence>MDISWIYNIDPLLATFLVALIPVLELRASIPIALANFDLTITQIFTASVLGSFLPAIVIVYWLEPISNVLRKIKFFDRFFEWLFKRTRAKFDKKYALGSNVALMFFVGVPLPGTGAWTGALIAWLFNFDKKQALVAIFLGCVIAALIVLLASLGVIKIFDFIL</sequence>
<dbReference type="InterPro" id="IPR009577">
    <property type="entry name" value="Sm_multidrug_ex"/>
</dbReference>
<dbReference type="Pfam" id="PF06695">
    <property type="entry name" value="Sm_multidrug_ex"/>
    <property type="match status" value="1"/>
</dbReference>
<evidence type="ECO:0000313" key="3">
    <source>
        <dbReference type="Proteomes" id="UP000177626"/>
    </source>
</evidence>
<feature type="transmembrane region" description="Helical" evidence="1">
    <location>
        <begin position="40"/>
        <end position="63"/>
    </location>
</feature>